<keyword evidence="4" id="KW-1185">Reference proteome</keyword>
<dbReference type="SUPFAM" id="SSF48452">
    <property type="entry name" value="TPR-like"/>
    <property type="match status" value="3"/>
</dbReference>
<protein>
    <submittedName>
        <fullName evidence="3">Bacteriophage N adsorption protein A C-term</fullName>
    </submittedName>
</protein>
<dbReference type="InterPro" id="IPR019734">
    <property type="entry name" value="TPR_rpt"/>
</dbReference>
<organism evidence="3 4">
    <name type="scientific">Trinickia caryophylli</name>
    <name type="common">Paraburkholderia caryophylli</name>
    <dbReference type="NCBI Taxonomy" id="28094"/>
    <lineage>
        <taxon>Bacteria</taxon>
        <taxon>Pseudomonadati</taxon>
        <taxon>Pseudomonadota</taxon>
        <taxon>Betaproteobacteria</taxon>
        <taxon>Burkholderiales</taxon>
        <taxon>Burkholderiaceae</taxon>
        <taxon>Trinickia</taxon>
    </lineage>
</organism>
<evidence type="ECO:0000313" key="3">
    <source>
        <dbReference type="EMBL" id="SMF44630.1"/>
    </source>
</evidence>
<dbReference type="STRING" id="28094.SAMN06295900_10766"/>
<dbReference type="Proteomes" id="UP000192911">
    <property type="component" value="Unassembled WGS sequence"/>
</dbReference>
<dbReference type="RefSeq" id="WP_233212022.1">
    <property type="nucleotide sequence ID" value="NZ_BSQD01000011.1"/>
</dbReference>
<dbReference type="InterPro" id="IPR011990">
    <property type="entry name" value="TPR-like_helical_dom_sf"/>
</dbReference>
<feature type="signal peptide" evidence="1">
    <location>
        <begin position="1"/>
        <end position="46"/>
    </location>
</feature>
<dbReference type="GeneID" id="95549588"/>
<dbReference type="SMART" id="SM00028">
    <property type="entry name" value="TPR"/>
    <property type="match status" value="4"/>
</dbReference>
<evidence type="ECO:0000313" key="4">
    <source>
        <dbReference type="Proteomes" id="UP000192911"/>
    </source>
</evidence>
<dbReference type="Gene3D" id="1.25.40.10">
    <property type="entry name" value="Tetratricopeptide repeat domain"/>
    <property type="match status" value="3"/>
</dbReference>
<keyword evidence="1" id="KW-0732">Signal</keyword>
<reference evidence="4" key="1">
    <citation type="submission" date="2017-04" db="EMBL/GenBank/DDBJ databases">
        <authorList>
            <person name="Varghese N."/>
            <person name="Submissions S."/>
        </authorList>
    </citation>
    <scope>NUCLEOTIDE SEQUENCE [LARGE SCALE GENOMIC DNA]</scope>
    <source>
        <strain evidence="4">Ballard 720</strain>
    </source>
</reference>
<feature type="chain" id="PRO_5013276359" evidence="1">
    <location>
        <begin position="47"/>
        <end position="950"/>
    </location>
</feature>
<name>A0A1X7F266_TRICW</name>
<evidence type="ECO:0000256" key="1">
    <source>
        <dbReference type="SAM" id="SignalP"/>
    </source>
</evidence>
<dbReference type="AlphaFoldDB" id="A0A1X7F266"/>
<feature type="domain" description="Bacteriophage N4 adsorption protein A C-terminal" evidence="2">
    <location>
        <begin position="834"/>
        <end position="944"/>
    </location>
</feature>
<proteinExistence type="predicted"/>
<dbReference type="InterPro" id="IPR025137">
    <property type="entry name" value="NfrA_C"/>
</dbReference>
<evidence type="ECO:0000259" key="2">
    <source>
        <dbReference type="Pfam" id="PF13283"/>
    </source>
</evidence>
<dbReference type="Pfam" id="PF13283">
    <property type="entry name" value="NfrA_C"/>
    <property type="match status" value="1"/>
</dbReference>
<gene>
    <name evidence="3" type="ORF">SAMN06295900_10766</name>
</gene>
<sequence length="950" mass="101288">MSRRHLLSRQRDPSLRMCAVSFRRMRLSAIACGASLALAVTPLAAAADAGSAASSTPAASAPPAPVRGEAPLTGPAWRLAHLAYASYNAGRYASAADQAQAAIRLRPDSLRLRLLLIYALQKAGRIADADRAVDAALAAGMRAPELTAAKANLTGTLGAGGDANSEAYRKAFPIATQAYAEYNRSEYGAAASDAETAFRTDPSRGAWALLWVAALEAQGKLDAAVQAAHAALALGAPNRSDLVAREQALRRRMAQDPAAKSYQAPDASTAVPFAREAVALAADVESYRLLLVTSLMLDEQLAEAEDAATDALHQDDGNTVARVMRGYLRQRQMKTALANEDFDAVLRQDWLDDAQKRHARLIAADAALAAGDIGRAQALLQPLDAKDPAVAVRMRRAKEGGRVPESLALDDYPAPIQDCRDTPYGTSCELLPYDSSDLTAPAARAIAAYSRKDYPQAVQEARKAVQRDPSNPAMQRLLTTTLSSGTPAQQAEAAQRLDADVAAHPGDALLLRQRGYLNQRRGRFREAADDFAAARASGHAPAAVILDEAYALAGAGDRRGAVDAFRRAIDLNDEGALPMTPQQRFDTRSTATGLSREWGATVSVGYRGARPAGAGLGGAPITVPGDAVFGTAEVFWRPSNVLNTATRVFELYGRLSDTLANSDGATPDQRIADPCTGALTNIGGSTNSGLAGVPTTTGALGLRFTPSTELGLTFGLERQFMLGSATRSGTLTPESPALRCRLSGRDPANPAAAATSAPMTAHYSSRAGNGGWLAYVTYGYYTGTGLRLDQPSWFTTEAYMQGGYSWQDMPTAFWLTDTATGETRYRTSGRYKRQQLFAAYEVRLGRSYRIDAVSDRLVIFPYVVVGGDIVDENDRVDVPGAGDGSIALQGNGKTWSMGAGLGLNFRYWFREGHYDGPRSRVDWSTQYRFNVGGGQADRSKGLFMTVTFSY</sequence>
<dbReference type="EMBL" id="FXAH01000007">
    <property type="protein sequence ID" value="SMF44630.1"/>
    <property type="molecule type" value="Genomic_DNA"/>
</dbReference>
<accession>A0A1X7F266</accession>